<name>A0A8K0RAX6_9PLEO</name>
<dbReference type="PROSITE" id="PS51819">
    <property type="entry name" value="VOC"/>
    <property type="match status" value="1"/>
</dbReference>
<dbReference type="InterPro" id="IPR037523">
    <property type="entry name" value="VOC_core"/>
</dbReference>
<keyword evidence="3" id="KW-1185">Reference proteome</keyword>
<reference evidence="2" key="1">
    <citation type="journal article" date="2021" name="Nat. Commun.">
        <title>Genetic determinants of endophytism in the Arabidopsis root mycobiome.</title>
        <authorList>
            <person name="Mesny F."/>
            <person name="Miyauchi S."/>
            <person name="Thiergart T."/>
            <person name="Pickel B."/>
            <person name="Atanasova L."/>
            <person name="Karlsson M."/>
            <person name="Huettel B."/>
            <person name="Barry K.W."/>
            <person name="Haridas S."/>
            <person name="Chen C."/>
            <person name="Bauer D."/>
            <person name="Andreopoulos W."/>
            <person name="Pangilinan J."/>
            <person name="LaButti K."/>
            <person name="Riley R."/>
            <person name="Lipzen A."/>
            <person name="Clum A."/>
            <person name="Drula E."/>
            <person name="Henrissat B."/>
            <person name="Kohler A."/>
            <person name="Grigoriev I.V."/>
            <person name="Martin F.M."/>
            <person name="Hacquard S."/>
        </authorList>
    </citation>
    <scope>NUCLEOTIDE SEQUENCE</scope>
    <source>
        <strain evidence="2">MPI-SDFR-AT-0120</strain>
    </source>
</reference>
<organism evidence="2 3">
    <name type="scientific">Paraphoma chrysanthemicola</name>
    <dbReference type="NCBI Taxonomy" id="798071"/>
    <lineage>
        <taxon>Eukaryota</taxon>
        <taxon>Fungi</taxon>
        <taxon>Dikarya</taxon>
        <taxon>Ascomycota</taxon>
        <taxon>Pezizomycotina</taxon>
        <taxon>Dothideomycetes</taxon>
        <taxon>Pleosporomycetidae</taxon>
        <taxon>Pleosporales</taxon>
        <taxon>Pleosporineae</taxon>
        <taxon>Phaeosphaeriaceae</taxon>
        <taxon>Paraphoma</taxon>
    </lineage>
</organism>
<dbReference type="Proteomes" id="UP000813461">
    <property type="component" value="Unassembled WGS sequence"/>
</dbReference>
<dbReference type="AlphaFoldDB" id="A0A8K0RAX6"/>
<comment type="caution">
    <text evidence="2">The sequence shown here is derived from an EMBL/GenBank/DDBJ whole genome shotgun (WGS) entry which is preliminary data.</text>
</comment>
<sequence length="172" mass="18981">MSPVTQFSSIASFSKPPRLPVIHEHRRSVKWYYDVFGFKKLRNSTLNDRALTPDAPIFSTYGPTLQKVKTAYLSAGNGVGVEVFEFMDPPYQAPEGFDYVRGGIGHIGITTPHVDEVVQKILDNGGRQIGEQLDLGVAREGVQRTAAYLQDPWGTVLELLMGDWVAQLANSG</sequence>
<gene>
    <name evidence="2" type="ORF">FB567DRAFT_618510</name>
</gene>
<evidence type="ECO:0000259" key="1">
    <source>
        <dbReference type="PROSITE" id="PS51819"/>
    </source>
</evidence>
<dbReference type="OrthoDB" id="16820at2759"/>
<feature type="domain" description="VOC" evidence="1">
    <location>
        <begin position="12"/>
        <end position="162"/>
    </location>
</feature>
<dbReference type="EMBL" id="JAGMVJ010000006">
    <property type="protein sequence ID" value="KAH7089409.1"/>
    <property type="molecule type" value="Genomic_DNA"/>
</dbReference>
<dbReference type="InterPro" id="IPR029068">
    <property type="entry name" value="Glyas_Bleomycin-R_OHBP_Dase"/>
</dbReference>
<evidence type="ECO:0000313" key="2">
    <source>
        <dbReference type="EMBL" id="KAH7089409.1"/>
    </source>
</evidence>
<accession>A0A8K0RAX6</accession>
<dbReference type="Pfam" id="PF00903">
    <property type="entry name" value="Glyoxalase"/>
    <property type="match status" value="1"/>
</dbReference>
<dbReference type="InterPro" id="IPR004360">
    <property type="entry name" value="Glyas_Fos-R_dOase_dom"/>
</dbReference>
<proteinExistence type="predicted"/>
<protein>
    <recommendedName>
        <fullName evidence="1">VOC domain-containing protein</fullName>
    </recommendedName>
</protein>
<dbReference type="SUPFAM" id="SSF54593">
    <property type="entry name" value="Glyoxalase/Bleomycin resistance protein/Dihydroxybiphenyl dioxygenase"/>
    <property type="match status" value="1"/>
</dbReference>
<evidence type="ECO:0000313" key="3">
    <source>
        <dbReference type="Proteomes" id="UP000813461"/>
    </source>
</evidence>
<dbReference type="Gene3D" id="3.10.180.10">
    <property type="entry name" value="2,3-Dihydroxybiphenyl 1,2-Dioxygenase, domain 1"/>
    <property type="match status" value="1"/>
</dbReference>